<evidence type="ECO:0000313" key="4">
    <source>
        <dbReference type="Proteomes" id="UP000248301"/>
    </source>
</evidence>
<dbReference type="InterPro" id="IPR036249">
    <property type="entry name" value="Thioredoxin-like_sf"/>
</dbReference>
<dbReference type="Gene3D" id="3.40.30.10">
    <property type="entry name" value="Glutaredoxin"/>
    <property type="match status" value="1"/>
</dbReference>
<evidence type="ECO:0000256" key="1">
    <source>
        <dbReference type="SAM" id="MobiDB-lite"/>
    </source>
</evidence>
<evidence type="ECO:0000259" key="2">
    <source>
        <dbReference type="PROSITE" id="PS50404"/>
    </source>
</evidence>
<feature type="region of interest" description="Disordered" evidence="1">
    <location>
        <begin position="1"/>
        <end position="41"/>
    </location>
</feature>
<proteinExistence type="predicted"/>
<dbReference type="PROSITE" id="PS50404">
    <property type="entry name" value="GST_NTER"/>
    <property type="match status" value="1"/>
</dbReference>
<dbReference type="CDD" id="cd03049">
    <property type="entry name" value="GST_N_3"/>
    <property type="match status" value="1"/>
</dbReference>
<dbReference type="SUPFAM" id="SSF52833">
    <property type="entry name" value="Thioredoxin-like"/>
    <property type="match status" value="1"/>
</dbReference>
<dbReference type="InterPro" id="IPR050983">
    <property type="entry name" value="GST_Omega/HSP26"/>
</dbReference>
<dbReference type="AlphaFoldDB" id="A0A318PW37"/>
<organism evidence="3 4">
    <name type="scientific">Gluconacetobacter entanii</name>
    <dbReference type="NCBI Taxonomy" id="108528"/>
    <lineage>
        <taxon>Bacteria</taxon>
        <taxon>Pseudomonadati</taxon>
        <taxon>Pseudomonadota</taxon>
        <taxon>Alphaproteobacteria</taxon>
        <taxon>Acetobacterales</taxon>
        <taxon>Acetobacteraceae</taxon>
        <taxon>Gluconacetobacter</taxon>
    </lineage>
</organism>
<reference evidence="3 4" key="1">
    <citation type="submission" date="2017-07" db="EMBL/GenBank/DDBJ databases">
        <title>A draft genome sequence of Gluconacetobacter entanii LTH 4560.</title>
        <authorList>
            <person name="Skraban J."/>
            <person name="Cleenwerck I."/>
            <person name="Vandamme P."/>
            <person name="Trcek J."/>
        </authorList>
    </citation>
    <scope>NUCLEOTIDE SEQUENCE [LARGE SCALE GENOMIC DNA]</scope>
    <source>
        <strain evidence="3 4">LTH 4560</strain>
    </source>
</reference>
<dbReference type="Proteomes" id="UP000248301">
    <property type="component" value="Unassembled WGS sequence"/>
</dbReference>
<dbReference type="PANTHER" id="PTHR43968">
    <property type="match status" value="1"/>
</dbReference>
<dbReference type="Gene3D" id="1.20.1050.10">
    <property type="match status" value="1"/>
</dbReference>
<dbReference type="PANTHER" id="PTHR43968:SF6">
    <property type="entry name" value="GLUTATHIONE S-TRANSFERASE OMEGA"/>
    <property type="match status" value="1"/>
</dbReference>
<dbReference type="OrthoDB" id="9795329at2"/>
<accession>A0A318PW37</accession>
<dbReference type="InterPro" id="IPR004045">
    <property type="entry name" value="Glutathione_S-Trfase_N"/>
</dbReference>
<sequence>MYPVERTLCPACRSRQRGGGRTDARGGGPARAGPAHSAGDFGRGKAHQPLPACAGCGDACETAPGKGCLPVKLYSSVLSPYARKVRAAIHALGLQDRVEIINVNISASPAEVVNANPLCKIPTLLGDDGTAMYDSRVIVEYLGVVAGSDMLVPAAGMARCMVLRTQALGDGIADAAILYRGLLAAGIAPDAGPAVRQMAAVERGLAALERMARESAPDAVARPDAGALSVGCALGFLDARFAELGWTGQYPALAEWYARLCRVDCMRRSASQDTAGTCPSGASYR</sequence>
<dbReference type="Pfam" id="PF13410">
    <property type="entry name" value="GST_C_2"/>
    <property type="match status" value="1"/>
</dbReference>
<feature type="domain" description="GST N-terminal" evidence="2">
    <location>
        <begin position="69"/>
        <end position="150"/>
    </location>
</feature>
<comment type="caution">
    <text evidence="3">The sequence shown here is derived from an EMBL/GenBank/DDBJ whole genome shotgun (WGS) entry which is preliminary data.</text>
</comment>
<dbReference type="Pfam" id="PF13409">
    <property type="entry name" value="GST_N_2"/>
    <property type="match status" value="1"/>
</dbReference>
<dbReference type="GO" id="GO:0005737">
    <property type="term" value="C:cytoplasm"/>
    <property type="evidence" value="ECO:0007669"/>
    <property type="project" value="TreeGrafter"/>
</dbReference>
<protein>
    <recommendedName>
        <fullName evidence="2">GST N-terminal domain-containing protein</fullName>
    </recommendedName>
</protein>
<evidence type="ECO:0000313" key="3">
    <source>
        <dbReference type="EMBL" id="PYD64740.1"/>
    </source>
</evidence>
<feature type="compositionally biased region" description="Gly residues" evidence="1">
    <location>
        <begin position="17"/>
        <end position="30"/>
    </location>
</feature>
<name>A0A318PW37_9PROT</name>
<gene>
    <name evidence="3" type="ORF">CFR72_00900</name>
</gene>
<dbReference type="EMBL" id="NKUF01000001">
    <property type="protein sequence ID" value="PYD64740.1"/>
    <property type="molecule type" value="Genomic_DNA"/>
</dbReference>